<keyword evidence="2" id="KW-1185">Reference proteome</keyword>
<name>A0ABT0D5T8_9HYPH</name>
<organism evidence="1 2">
    <name type="scientific">Ancylobacter crimeensis</name>
    <dbReference type="NCBI Taxonomy" id="2579147"/>
    <lineage>
        <taxon>Bacteria</taxon>
        <taxon>Pseudomonadati</taxon>
        <taxon>Pseudomonadota</taxon>
        <taxon>Alphaproteobacteria</taxon>
        <taxon>Hyphomicrobiales</taxon>
        <taxon>Xanthobacteraceae</taxon>
        <taxon>Ancylobacter</taxon>
    </lineage>
</organism>
<comment type="caution">
    <text evidence="1">The sequence shown here is derived from an EMBL/GenBank/DDBJ whole genome shotgun (WGS) entry which is preliminary data.</text>
</comment>
<dbReference type="Proteomes" id="UP001203284">
    <property type="component" value="Unassembled WGS sequence"/>
</dbReference>
<accession>A0ABT0D5T8</accession>
<protein>
    <submittedName>
        <fullName evidence="1">Uncharacterized protein</fullName>
    </submittedName>
</protein>
<gene>
    <name evidence="1" type="ORF">MWN34_00135</name>
</gene>
<proteinExistence type="predicted"/>
<sequence length="161" mass="17323">MPGTYRIEPLHPARVDQAYTLMRLIAPGLDLSDWRDFCRTLSAPCRARSCSAVVVCNPRAYVQGLCMAQARQIPGGGPVIEVPVLLAASAADPEGVEAALTTHLTGLTGQHGGCPLRIWKHHPTAWRRLGTESAFSDEEYVACDAGLRLPGESLLSPPPVR</sequence>
<evidence type="ECO:0000313" key="1">
    <source>
        <dbReference type="EMBL" id="MCK0195316.1"/>
    </source>
</evidence>
<dbReference type="EMBL" id="JALKCH010000001">
    <property type="protein sequence ID" value="MCK0195316.1"/>
    <property type="molecule type" value="Genomic_DNA"/>
</dbReference>
<dbReference type="RefSeq" id="WP_247025608.1">
    <property type="nucleotide sequence ID" value="NZ_JALKCH010000001.1"/>
</dbReference>
<evidence type="ECO:0000313" key="2">
    <source>
        <dbReference type="Proteomes" id="UP001203284"/>
    </source>
</evidence>
<reference evidence="1 2" key="1">
    <citation type="submission" date="2022-04" db="EMBL/GenBank/DDBJ databases">
        <authorList>
            <person name="Grouzdev D.S."/>
            <person name="Pantiukh K.S."/>
            <person name="Krutkina M.S."/>
        </authorList>
    </citation>
    <scope>NUCLEOTIDE SEQUENCE [LARGE SCALE GENOMIC DNA]</scope>
    <source>
        <strain evidence="1 2">6x-1</strain>
    </source>
</reference>